<comment type="caution">
    <text evidence="1">The sequence shown here is derived from an EMBL/GenBank/DDBJ whole genome shotgun (WGS) entry which is preliminary data.</text>
</comment>
<gene>
    <name evidence="1" type="ORF">HPS56_05535</name>
</gene>
<keyword evidence="2" id="KW-1185">Reference proteome</keyword>
<name>A0ABX2AML2_9BACT</name>
<dbReference type="Proteomes" id="UP000714420">
    <property type="component" value="Unassembled WGS sequence"/>
</dbReference>
<accession>A0ABX2AML2</accession>
<evidence type="ECO:0000313" key="2">
    <source>
        <dbReference type="Proteomes" id="UP000714420"/>
    </source>
</evidence>
<dbReference type="EMBL" id="JABKKF010000004">
    <property type="protein sequence ID" value="NPD91817.1"/>
    <property type="molecule type" value="Genomic_DNA"/>
</dbReference>
<proteinExistence type="predicted"/>
<organism evidence="1 2">
    <name type="scientific">Xylanibacter muris</name>
    <dbReference type="NCBI Taxonomy" id="2736290"/>
    <lineage>
        <taxon>Bacteria</taxon>
        <taxon>Pseudomonadati</taxon>
        <taxon>Bacteroidota</taxon>
        <taxon>Bacteroidia</taxon>
        <taxon>Bacteroidales</taxon>
        <taxon>Prevotellaceae</taxon>
        <taxon>Xylanibacter</taxon>
    </lineage>
</organism>
<protein>
    <submittedName>
        <fullName evidence="1">Uncharacterized protein</fullName>
    </submittedName>
</protein>
<reference evidence="1 2" key="1">
    <citation type="submission" date="2020-05" db="EMBL/GenBank/DDBJ databases">
        <title>Distinct polysaccharide utilization as determinants for interspecies competition between intestinal Prevotella spp.</title>
        <authorList>
            <person name="Galvez E.J.C."/>
            <person name="Iljazovic A."/>
            <person name="Strowig T."/>
        </authorList>
    </citation>
    <scope>NUCLEOTIDE SEQUENCE [LARGE SCALE GENOMIC DNA]</scope>
    <source>
        <strain evidence="1 2">PMUR</strain>
    </source>
</reference>
<sequence length="212" mass="23598">MTAQTDAETKKVISSIKKSNQYIYAEATAATVDEAKALAEEMLHEEINSYVATKNRMRGSNIVINNRNSLWTAMELPRGNMFRSFLYVRKSDIQAVKNVEVIENKASEVAEVKPATVRQLYPEAVESVAACTEYADMAELVKRLKEEGKIVHYGRYASLSNPEIYYLAIYNKDGRVVAVLTPGDNRVNVKTGNADRLTNYSGCGAIGFKVNN</sequence>
<evidence type="ECO:0000313" key="1">
    <source>
        <dbReference type="EMBL" id="NPD91817.1"/>
    </source>
</evidence>